<proteinExistence type="predicted"/>
<dbReference type="SUPFAM" id="SSF50341">
    <property type="entry name" value="CheW-like"/>
    <property type="match status" value="2"/>
</dbReference>
<dbReference type="Pfam" id="PF01584">
    <property type="entry name" value="CheW"/>
    <property type="match status" value="2"/>
</dbReference>
<dbReference type="SMART" id="SM00260">
    <property type="entry name" value="CheW"/>
    <property type="match status" value="2"/>
</dbReference>
<dbReference type="Proteomes" id="UP000621799">
    <property type="component" value="Unassembled WGS sequence"/>
</dbReference>
<dbReference type="PANTHER" id="PTHR22617:SF23">
    <property type="entry name" value="CHEMOTAXIS PROTEIN CHEW"/>
    <property type="match status" value="1"/>
</dbReference>
<protein>
    <submittedName>
        <fullName evidence="2">Purine-binding chemotaxis protein CheW</fullName>
    </submittedName>
</protein>
<dbReference type="Gene3D" id="2.30.30.40">
    <property type="entry name" value="SH3 Domains"/>
    <property type="match status" value="2"/>
</dbReference>
<dbReference type="AlphaFoldDB" id="A0A928Z7C9"/>
<dbReference type="Gene3D" id="2.40.50.180">
    <property type="entry name" value="CheA-289, Domain 4"/>
    <property type="match status" value="2"/>
</dbReference>
<dbReference type="InterPro" id="IPR002545">
    <property type="entry name" value="CheW-lke_dom"/>
</dbReference>
<name>A0A928Z7C9_9CYAN</name>
<keyword evidence="3" id="KW-1185">Reference proteome</keyword>
<sequence>METTPYLIFSLKYSRYGVEARAVREVFFLPQLSPAVEAPEDIVGVLNLRGTIVPVMDLNLRFGYRWREYTLSDSVIVLEREGLCLGIIVDRAFEVQTISLEAISPALDYGRDVSVSQRYPEATSRRFVSGVASVDSDIITLLDCDRLMRDSQDVEPEVPQSALPADSLGLSARDGFKEEPPPFALQGTAREREIFRSRAEVLRQTVQEEETADAIPLAVVGLNGEYFGMDLRTVREFTEIHHVTPVPCCPPHIIGNINLRGEIVTLVAIRGLLNLPFLTGTLASKAIVVQVDEVVAGITVDEVFDVTHVDPSAIAPLPATVSSSDEGFLRGTAPYKDKIVTVLDVANILTSEQSIVDEEVG</sequence>
<dbReference type="PROSITE" id="PS50851">
    <property type="entry name" value="CHEW"/>
    <property type="match status" value="2"/>
</dbReference>
<feature type="domain" description="CheW-like" evidence="1">
    <location>
        <begin position="214"/>
        <end position="354"/>
    </location>
</feature>
<reference evidence="2" key="1">
    <citation type="submission" date="2020-10" db="EMBL/GenBank/DDBJ databases">
        <authorList>
            <person name="Castelo-Branco R."/>
            <person name="Eusebio N."/>
            <person name="Adriana R."/>
            <person name="Vieira A."/>
            <person name="Brugerolle De Fraissinette N."/>
            <person name="Rezende De Castro R."/>
            <person name="Schneider M.P."/>
            <person name="Vasconcelos V."/>
            <person name="Leao P.N."/>
        </authorList>
    </citation>
    <scope>NUCLEOTIDE SEQUENCE</scope>
    <source>
        <strain evidence="2">LEGE 11467</strain>
    </source>
</reference>
<dbReference type="PANTHER" id="PTHR22617">
    <property type="entry name" value="CHEMOTAXIS SENSOR HISTIDINE KINASE-RELATED"/>
    <property type="match status" value="1"/>
</dbReference>
<evidence type="ECO:0000313" key="2">
    <source>
        <dbReference type="EMBL" id="MBE9039548.1"/>
    </source>
</evidence>
<evidence type="ECO:0000313" key="3">
    <source>
        <dbReference type="Proteomes" id="UP000621799"/>
    </source>
</evidence>
<dbReference type="GO" id="GO:0005829">
    <property type="term" value="C:cytosol"/>
    <property type="evidence" value="ECO:0007669"/>
    <property type="project" value="TreeGrafter"/>
</dbReference>
<feature type="domain" description="CheW-like" evidence="1">
    <location>
        <begin position="3"/>
        <end position="153"/>
    </location>
</feature>
<dbReference type="GO" id="GO:0007165">
    <property type="term" value="P:signal transduction"/>
    <property type="evidence" value="ECO:0007669"/>
    <property type="project" value="InterPro"/>
</dbReference>
<evidence type="ECO:0000259" key="1">
    <source>
        <dbReference type="PROSITE" id="PS50851"/>
    </source>
</evidence>
<organism evidence="2 3">
    <name type="scientific">Zarconia navalis LEGE 11467</name>
    <dbReference type="NCBI Taxonomy" id="1828826"/>
    <lineage>
        <taxon>Bacteria</taxon>
        <taxon>Bacillati</taxon>
        <taxon>Cyanobacteriota</taxon>
        <taxon>Cyanophyceae</taxon>
        <taxon>Oscillatoriophycideae</taxon>
        <taxon>Oscillatoriales</taxon>
        <taxon>Oscillatoriales incertae sedis</taxon>
        <taxon>Zarconia</taxon>
        <taxon>Zarconia navalis</taxon>
    </lineage>
</organism>
<comment type="caution">
    <text evidence="2">The sequence shown here is derived from an EMBL/GenBank/DDBJ whole genome shotgun (WGS) entry which is preliminary data.</text>
</comment>
<dbReference type="InterPro" id="IPR036061">
    <property type="entry name" value="CheW-like_dom_sf"/>
</dbReference>
<accession>A0A928Z7C9</accession>
<dbReference type="InterPro" id="IPR039315">
    <property type="entry name" value="CheW"/>
</dbReference>
<dbReference type="EMBL" id="JADEXN010000016">
    <property type="protein sequence ID" value="MBE9039548.1"/>
    <property type="molecule type" value="Genomic_DNA"/>
</dbReference>
<dbReference type="GO" id="GO:0006935">
    <property type="term" value="P:chemotaxis"/>
    <property type="evidence" value="ECO:0007669"/>
    <property type="project" value="InterPro"/>
</dbReference>
<dbReference type="RefSeq" id="WP_264319810.1">
    <property type="nucleotide sequence ID" value="NZ_JADEXN010000016.1"/>
</dbReference>
<gene>
    <name evidence="2" type="ORF">IQ235_01895</name>
</gene>